<dbReference type="PROSITE" id="PS50005">
    <property type="entry name" value="TPR"/>
    <property type="match status" value="1"/>
</dbReference>
<dbReference type="EMBL" id="FN649727">
    <property type="protein sequence ID" value="CBJ48331.1"/>
    <property type="molecule type" value="Genomic_DNA"/>
</dbReference>
<dbReference type="EMBL" id="FN648375">
    <property type="protein sequence ID" value="CBJ48331.1"/>
    <property type="molecule type" value="Genomic_DNA"/>
</dbReference>
<dbReference type="STRING" id="2880.D7FPZ9"/>
<keyword evidence="1" id="KW-0677">Repeat</keyword>
<feature type="region of interest" description="Disordered" evidence="4">
    <location>
        <begin position="306"/>
        <end position="325"/>
    </location>
</feature>
<dbReference type="Pfam" id="PF13176">
    <property type="entry name" value="TPR_7"/>
    <property type="match status" value="1"/>
</dbReference>
<evidence type="ECO:0000313" key="5">
    <source>
        <dbReference type="EMBL" id="CBJ48331.1"/>
    </source>
</evidence>
<reference evidence="5 6" key="1">
    <citation type="journal article" date="2010" name="Nature">
        <title>The Ectocarpus genome and the independent evolution of multicellularity in brown algae.</title>
        <authorList>
            <person name="Cock J.M."/>
            <person name="Sterck L."/>
            <person name="Rouze P."/>
            <person name="Scornet D."/>
            <person name="Allen A.E."/>
            <person name="Amoutzias G."/>
            <person name="Anthouard V."/>
            <person name="Artiguenave F."/>
            <person name="Aury J.M."/>
            <person name="Badger J.H."/>
            <person name="Beszteri B."/>
            <person name="Billiau K."/>
            <person name="Bonnet E."/>
            <person name="Bothwell J.H."/>
            <person name="Bowler C."/>
            <person name="Boyen C."/>
            <person name="Brownlee C."/>
            <person name="Carrano C.J."/>
            <person name="Charrier B."/>
            <person name="Cho G.Y."/>
            <person name="Coelho S.M."/>
            <person name="Collen J."/>
            <person name="Corre E."/>
            <person name="Da Silva C."/>
            <person name="Delage L."/>
            <person name="Delaroque N."/>
            <person name="Dittami S.M."/>
            <person name="Doulbeau S."/>
            <person name="Elias M."/>
            <person name="Farnham G."/>
            <person name="Gachon C.M."/>
            <person name="Gschloessl B."/>
            <person name="Heesch S."/>
            <person name="Jabbari K."/>
            <person name="Jubin C."/>
            <person name="Kawai H."/>
            <person name="Kimura K."/>
            <person name="Kloareg B."/>
            <person name="Kupper F.C."/>
            <person name="Lang D."/>
            <person name="Le Bail A."/>
            <person name="Leblanc C."/>
            <person name="Lerouge P."/>
            <person name="Lohr M."/>
            <person name="Lopez P.J."/>
            <person name="Martens C."/>
            <person name="Maumus F."/>
            <person name="Michel G."/>
            <person name="Miranda-Saavedra D."/>
            <person name="Morales J."/>
            <person name="Moreau H."/>
            <person name="Motomura T."/>
            <person name="Nagasato C."/>
            <person name="Napoli C.A."/>
            <person name="Nelson D.R."/>
            <person name="Nyvall-Collen P."/>
            <person name="Peters A.F."/>
            <person name="Pommier C."/>
            <person name="Potin P."/>
            <person name="Poulain J."/>
            <person name="Quesneville H."/>
            <person name="Read B."/>
            <person name="Rensing S.A."/>
            <person name="Ritter A."/>
            <person name="Rousvoal S."/>
            <person name="Samanta M."/>
            <person name="Samson G."/>
            <person name="Schroeder D.C."/>
            <person name="Segurens B."/>
            <person name="Strittmatter M."/>
            <person name="Tonon T."/>
            <person name="Tregear J.W."/>
            <person name="Valentin K."/>
            <person name="von Dassow P."/>
            <person name="Yamagishi T."/>
            <person name="Van de Peer Y."/>
            <person name="Wincker P."/>
        </authorList>
    </citation>
    <scope>NUCLEOTIDE SEQUENCE [LARGE SCALE GENOMIC DNA]</scope>
    <source>
        <strain evidence="6">Ec32 / CCAP1310/4</strain>
    </source>
</reference>
<name>D7FPZ9_ECTSI</name>
<dbReference type="Proteomes" id="UP000002630">
    <property type="component" value="Linkage Group LG02"/>
</dbReference>
<keyword evidence="2 3" id="KW-0802">TPR repeat</keyword>
<feature type="repeat" description="TPR" evidence="3">
    <location>
        <begin position="236"/>
        <end position="269"/>
    </location>
</feature>
<gene>
    <name evidence="5" type="ORF">Esi_0002_0067</name>
</gene>
<dbReference type="InterPro" id="IPR011990">
    <property type="entry name" value="TPR-like_helical_dom_sf"/>
</dbReference>
<sequence>MPCLMAEVGSVVDVAGAEGAGSATASGTLAGVVASSGRRADGSSSTNYGMLLPAPIARVLHEEVFRVLALNRRDLDIVARVSPELLQSAVVKSFWMFEEAVFTAAARSHALSNMGRLLEDRGHPDEALLCFQEASTADSGSAEALCCRARNIHRRGDLDGAAFYFQAALARDESHWSAWCGLGQVKGAQAKYAEAVEAFSKWLQGGGGGEGGAAENGNTGSGAPQAEKVAGARFMAKGLVQLGEAHVKLGQDKQARSAYERAVSADENCSEAHFQLGTLLQRCGQDAEALKAFASAVKAAAVAAARGPDSGAGEGSKEAFSSFLS</sequence>
<dbReference type="InterPro" id="IPR050498">
    <property type="entry name" value="Ycf3"/>
</dbReference>
<dbReference type="InParanoid" id="D7FPZ9"/>
<evidence type="ECO:0000313" key="6">
    <source>
        <dbReference type="Proteomes" id="UP000002630"/>
    </source>
</evidence>
<dbReference type="Pfam" id="PF13432">
    <property type="entry name" value="TPR_16"/>
    <property type="match status" value="1"/>
</dbReference>
<dbReference type="AlphaFoldDB" id="D7FPZ9"/>
<keyword evidence="6" id="KW-1185">Reference proteome</keyword>
<organism evidence="5 6">
    <name type="scientific">Ectocarpus siliculosus</name>
    <name type="common">Brown alga</name>
    <name type="synonym">Conferva siliculosa</name>
    <dbReference type="NCBI Taxonomy" id="2880"/>
    <lineage>
        <taxon>Eukaryota</taxon>
        <taxon>Sar</taxon>
        <taxon>Stramenopiles</taxon>
        <taxon>Ochrophyta</taxon>
        <taxon>PX clade</taxon>
        <taxon>Phaeophyceae</taxon>
        <taxon>Ectocarpales</taxon>
        <taxon>Ectocarpaceae</taxon>
        <taxon>Ectocarpus</taxon>
    </lineage>
</organism>
<dbReference type="SMART" id="SM00028">
    <property type="entry name" value="TPR"/>
    <property type="match status" value="5"/>
</dbReference>
<dbReference type="Gene3D" id="1.25.40.10">
    <property type="entry name" value="Tetratricopeptide repeat domain"/>
    <property type="match status" value="2"/>
</dbReference>
<accession>D7FPZ9</accession>
<dbReference type="PANTHER" id="PTHR44858:SF1">
    <property type="entry name" value="UDP-N-ACETYLGLUCOSAMINE--PEPTIDE N-ACETYLGLUCOSAMINYLTRANSFERASE SPINDLY-RELATED"/>
    <property type="match status" value="1"/>
</dbReference>
<evidence type="ECO:0000256" key="4">
    <source>
        <dbReference type="SAM" id="MobiDB-lite"/>
    </source>
</evidence>
<evidence type="ECO:0000256" key="3">
    <source>
        <dbReference type="PROSITE-ProRule" id="PRU00339"/>
    </source>
</evidence>
<dbReference type="Pfam" id="PF13428">
    <property type="entry name" value="TPR_14"/>
    <property type="match status" value="1"/>
</dbReference>
<dbReference type="InterPro" id="IPR019734">
    <property type="entry name" value="TPR_rpt"/>
</dbReference>
<dbReference type="SUPFAM" id="SSF48452">
    <property type="entry name" value="TPR-like"/>
    <property type="match status" value="2"/>
</dbReference>
<evidence type="ECO:0000256" key="1">
    <source>
        <dbReference type="ARBA" id="ARBA00022737"/>
    </source>
</evidence>
<proteinExistence type="predicted"/>
<protein>
    <submittedName>
        <fullName evidence="5">TPR repeat-containing protein</fullName>
    </submittedName>
</protein>
<evidence type="ECO:0000256" key="2">
    <source>
        <dbReference type="ARBA" id="ARBA00022803"/>
    </source>
</evidence>
<dbReference type="PANTHER" id="PTHR44858">
    <property type="entry name" value="TETRATRICOPEPTIDE REPEAT PROTEIN 6"/>
    <property type="match status" value="1"/>
</dbReference>